<dbReference type="InterPro" id="IPR058270">
    <property type="entry name" value="DUF7964"/>
</dbReference>
<dbReference type="RefSeq" id="WP_074792567.1">
    <property type="nucleotide sequence ID" value="NZ_FOAD01000001.1"/>
</dbReference>
<accession>A0A1H7JFV1</accession>
<evidence type="ECO:0000313" key="3">
    <source>
        <dbReference type="Proteomes" id="UP000183894"/>
    </source>
</evidence>
<reference evidence="2 3" key="1">
    <citation type="submission" date="2016-10" db="EMBL/GenBank/DDBJ databases">
        <authorList>
            <person name="de Groot N.N."/>
        </authorList>
    </citation>
    <scope>NUCLEOTIDE SEQUENCE [LARGE SCALE GENOMIC DNA]</scope>
    <source>
        <strain evidence="2 3">CDM_5</strain>
    </source>
</reference>
<dbReference type="OrthoDB" id="250597at2157"/>
<protein>
    <recommendedName>
        <fullName evidence="1">DUF7964 domain-containing protein</fullName>
    </recommendedName>
</protein>
<feature type="domain" description="DUF7964" evidence="1">
    <location>
        <begin position="3"/>
        <end position="88"/>
    </location>
</feature>
<dbReference type="Proteomes" id="UP000183894">
    <property type="component" value="Unassembled WGS sequence"/>
</dbReference>
<organism evidence="2 3">
    <name type="scientific">Haloferax larsenii</name>
    <dbReference type="NCBI Taxonomy" id="302484"/>
    <lineage>
        <taxon>Archaea</taxon>
        <taxon>Methanobacteriati</taxon>
        <taxon>Methanobacteriota</taxon>
        <taxon>Stenosarchaea group</taxon>
        <taxon>Halobacteria</taxon>
        <taxon>Halobacteriales</taxon>
        <taxon>Haloferacaceae</taxon>
        <taxon>Haloferax</taxon>
    </lineage>
</organism>
<gene>
    <name evidence="2" type="ORF">SAMN04488691_1011181</name>
</gene>
<proteinExistence type="predicted"/>
<name>A0A1H7JFV1_HALLR</name>
<sequence length="95" mass="10500">MALIESLPTRPLEASELTSLNRSDAFELVVSIESEEPARGLLFATASWVKGVAYDDRQGWTVVDTVELDEETARIDGLQACEEAVRSFHDDGNEE</sequence>
<dbReference type="Pfam" id="PF25912">
    <property type="entry name" value="DUF7964"/>
    <property type="match status" value="1"/>
</dbReference>
<evidence type="ECO:0000259" key="1">
    <source>
        <dbReference type="Pfam" id="PF25912"/>
    </source>
</evidence>
<dbReference type="EMBL" id="FOAD01000001">
    <property type="protein sequence ID" value="SEK73284.1"/>
    <property type="molecule type" value="Genomic_DNA"/>
</dbReference>
<evidence type="ECO:0000313" key="2">
    <source>
        <dbReference type="EMBL" id="SEK73284.1"/>
    </source>
</evidence>
<dbReference type="AlphaFoldDB" id="A0A1H7JFV1"/>